<dbReference type="InterPro" id="IPR025246">
    <property type="entry name" value="IS30-like_HTH"/>
</dbReference>
<evidence type="ECO:0000256" key="1">
    <source>
        <dbReference type="ARBA" id="ARBA00002190"/>
    </source>
</evidence>
<dbReference type="InterPro" id="IPR012337">
    <property type="entry name" value="RNaseH-like_sf"/>
</dbReference>
<evidence type="ECO:0000256" key="5">
    <source>
        <dbReference type="ARBA" id="ARBA00023172"/>
    </source>
</evidence>
<keyword evidence="9" id="KW-1185">Reference proteome</keyword>
<protein>
    <submittedName>
        <fullName evidence="8">IS30 family transposase</fullName>
    </submittedName>
</protein>
<dbReference type="Gene3D" id="1.10.10.60">
    <property type="entry name" value="Homeodomain-like"/>
    <property type="match status" value="1"/>
</dbReference>
<dbReference type="PANTHER" id="PTHR10948:SF23">
    <property type="entry name" value="TRANSPOSASE INSI FOR INSERTION SEQUENCE ELEMENT IS30A-RELATED"/>
    <property type="match status" value="1"/>
</dbReference>
<keyword evidence="5" id="KW-0233">DNA recombination</keyword>
<dbReference type="Pfam" id="PF13936">
    <property type="entry name" value="HTH_38"/>
    <property type="match status" value="1"/>
</dbReference>
<evidence type="ECO:0000256" key="6">
    <source>
        <dbReference type="SAM" id="MobiDB-lite"/>
    </source>
</evidence>
<dbReference type="NCBIfam" id="NF033563">
    <property type="entry name" value="transpos_IS30"/>
    <property type="match status" value="1"/>
</dbReference>
<accession>A0ABV4SW28</accession>
<keyword evidence="3" id="KW-0815">Transposition</keyword>
<dbReference type="EMBL" id="JBGOSP010000039">
    <property type="protein sequence ID" value="MFA3842505.1"/>
    <property type="molecule type" value="Genomic_DNA"/>
</dbReference>
<feature type="domain" description="Integrase catalytic" evidence="7">
    <location>
        <begin position="245"/>
        <end position="399"/>
    </location>
</feature>
<dbReference type="PANTHER" id="PTHR10948">
    <property type="entry name" value="TRANSPOSASE"/>
    <property type="match status" value="1"/>
</dbReference>
<dbReference type="InterPro" id="IPR001584">
    <property type="entry name" value="Integrase_cat-core"/>
</dbReference>
<evidence type="ECO:0000256" key="3">
    <source>
        <dbReference type="ARBA" id="ARBA00022578"/>
    </source>
</evidence>
<dbReference type="Proteomes" id="UP001571476">
    <property type="component" value="Unassembled WGS sequence"/>
</dbReference>
<comment type="caution">
    <text evidence="8">The sequence shown here is derived from an EMBL/GenBank/DDBJ whole genome shotgun (WGS) entry which is preliminary data.</text>
</comment>
<evidence type="ECO:0000313" key="9">
    <source>
        <dbReference type="Proteomes" id="UP001571476"/>
    </source>
</evidence>
<gene>
    <name evidence="8" type="ORF">ACEG43_41085</name>
</gene>
<comment type="similarity">
    <text evidence="2">Belongs to the transposase IS30 family.</text>
</comment>
<name>A0ABV4SW28_9ACTN</name>
<dbReference type="PROSITE" id="PS01043">
    <property type="entry name" value="TRANSPOSASE_IS30"/>
    <property type="match status" value="1"/>
</dbReference>
<dbReference type="InterPro" id="IPR001598">
    <property type="entry name" value="Transposase_IS30_CS"/>
</dbReference>
<sequence length="412" mass="47171">MSIREASRIVTINLRTGQEWASGRGARVKTTKAGRKTVRAAIQPIVGDPREFEPHPRAEERNGSRSISARFLSEEERVRIADLRRERKSIRAIAGELNRSPSTISREIRRNGNPDTRPKHPAHYRPFTAHRRAQARRPRPKPRKIDRCPELRDFIQTRLDEKWSPEQIAHILRRDFPDRPEMHVTHESIYRALYAQAKTGLMREVSLRLRTGRSMRKRRRRPDQRTPRFTHPMVLISQRPAEANDRSVPGHWEGDLIVGTKNGSAIGTLVERSTRYTLLVHLPNGSSPGFFRRALLDAVSGLPAHLKRSLTWDQGSEMAHHYAFSEASGIPVYFCEPHSPWQRGTNENTNGLLRQYFPKGTDLSKYAKEELEAAAAELNRRPRKALGWDTPAARFTGLLMNDPNTPRVATIC</sequence>
<dbReference type="InterPro" id="IPR053392">
    <property type="entry name" value="Transposase_IS30-like"/>
</dbReference>
<dbReference type="SUPFAM" id="SSF53098">
    <property type="entry name" value="Ribonuclease H-like"/>
    <property type="match status" value="1"/>
</dbReference>
<dbReference type="PROSITE" id="PS50994">
    <property type="entry name" value="INTEGRASE"/>
    <property type="match status" value="1"/>
</dbReference>
<dbReference type="Pfam" id="PF00665">
    <property type="entry name" value="rve"/>
    <property type="match status" value="1"/>
</dbReference>
<evidence type="ECO:0000259" key="7">
    <source>
        <dbReference type="PROSITE" id="PS50994"/>
    </source>
</evidence>
<dbReference type="Gene3D" id="3.30.420.10">
    <property type="entry name" value="Ribonuclease H-like superfamily/Ribonuclease H"/>
    <property type="match status" value="1"/>
</dbReference>
<evidence type="ECO:0000313" key="8">
    <source>
        <dbReference type="EMBL" id="MFA3842505.1"/>
    </source>
</evidence>
<keyword evidence="4" id="KW-0238">DNA-binding</keyword>
<dbReference type="InterPro" id="IPR051917">
    <property type="entry name" value="Transposase-Integrase"/>
</dbReference>
<evidence type="ECO:0000256" key="4">
    <source>
        <dbReference type="ARBA" id="ARBA00023125"/>
    </source>
</evidence>
<proteinExistence type="inferred from homology"/>
<dbReference type="InterPro" id="IPR036397">
    <property type="entry name" value="RNaseH_sf"/>
</dbReference>
<comment type="function">
    <text evidence="1">Required for the transposition of the insertion element.</text>
</comment>
<reference evidence="8 9" key="1">
    <citation type="submission" date="2024-08" db="EMBL/GenBank/DDBJ databases">
        <title>Genome sequence of Streptomyces aureus CACIA-1.46HGO.</title>
        <authorList>
            <person name="Evangelista-Martinez Z."/>
        </authorList>
    </citation>
    <scope>NUCLEOTIDE SEQUENCE [LARGE SCALE GENOMIC DNA]</scope>
    <source>
        <strain evidence="8 9">CACIA-1.46HGO</strain>
    </source>
</reference>
<feature type="region of interest" description="Disordered" evidence="6">
    <location>
        <begin position="46"/>
        <end position="66"/>
    </location>
</feature>
<feature type="compositionally biased region" description="Basic and acidic residues" evidence="6">
    <location>
        <begin position="48"/>
        <end position="63"/>
    </location>
</feature>
<organism evidence="8 9">
    <name type="scientific">Streptomyces aureus</name>
    <dbReference type="NCBI Taxonomy" id="193461"/>
    <lineage>
        <taxon>Bacteria</taxon>
        <taxon>Bacillati</taxon>
        <taxon>Actinomycetota</taxon>
        <taxon>Actinomycetes</taxon>
        <taxon>Kitasatosporales</taxon>
        <taxon>Streptomycetaceae</taxon>
        <taxon>Streptomyces</taxon>
    </lineage>
</organism>
<evidence type="ECO:0000256" key="2">
    <source>
        <dbReference type="ARBA" id="ARBA00006363"/>
    </source>
</evidence>